<dbReference type="EMBL" id="BGKI01000009">
    <property type="protein sequence ID" value="GBH34762.1"/>
    <property type="molecule type" value="Genomic_DNA"/>
</dbReference>
<evidence type="ECO:0000259" key="18">
    <source>
        <dbReference type="Pfam" id="PF08029"/>
    </source>
</evidence>
<dbReference type="PANTHER" id="PTHR21403:SF10">
    <property type="entry name" value="ATP PHOSPHORIBOSYLTRANSFERASE"/>
    <property type="match status" value="1"/>
</dbReference>
<keyword evidence="11" id="KW-0547">Nucleotide-binding</keyword>
<dbReference type="EC" id="2.4.2.17" evidence="4 16"/>
<comment type="function">
    <text evidence="15">Catalyzes the condensation of ATP and 5-phosphoribose 1-diphosphate to form N'-(5'-phosphoribosyl)-ATP (PR-ATP). Has a crucial role in the pathway because the rate of histidine biosynthesis seems to be controlled primarily by regulation of HisG enzymatic activity.</text>
</comment>
<evidence type="ECO:0000256" key="6">
    <source>
        <dbReference type="ARBA" id="ARBA00022490"/>
    </source>
</evidence>
<keyword evidence="14" id="KW-0368">Histidine biosynthesis</keyword>
<dbReference type="GO" id="GO:0005737">
    <property type="term" value="C:cytoplasm"/>
    <property type="evidence" value="ECO:0007669"/>
    <property type="project" value="UniProtKB-SubCell"/>
</dbReference>
<dbReference type="AlphaFoldDB" id="A0A2S2KSY5"/>
<dbReference type="UniPathway" id="UPA00031">
    <property type="reaction ID" value="UER00006"/>
</dbReference>
<dbReference type="InterPro" id="IPR013115">
    <property type="entry name" value="HisG_C"/>
</dbReference>
<keyword evidence="10" id="KW-0479">Metal-binding</keyword>
<dbReference type="NCBIfam" id="TIGR03455">
    <property type="entry name" value="HisG_C-term"/>
    <property type="match status" value="1"/>
</dbReference>
<keyword evidence="6" id="KW-0963">Cytoplasm</keyword>
<gene>
    <name evidence="19" type="primary">hisG</name>
    <name evidence="19" type="ORF">NZNM25_15530</name>
</gene>
<keyword evidence="12" id="KW-0067">ATP-binding</keyword>
<evidence type="ECO:0000256" key="5">
    <source>
        <dbReference type="ARBA" id="ARBA00020998"/>
    </source>
</evidence>
<evidence type="ECO:0000256" key="10">
    <source>
        <dbReference type="ARBA" id="ARBA00022723"/>
    </source>
</evidence>
<dbReference type="GO" id="GO:0000105">
    <property type="term" value="P:L-histidine biosynthetic process"/>
    <property type="evidence" value="ECO:0007669"/>
    <property type="project" value="UniProtKB-UniRule"/>
</dbReference>
<dbReference type="InterPro" id="IPR015867">
    <property type="entry name" value="N-reg_PII/ATP_PRibTrfase_C"/>
</dbReference>
<reference evidence="19 20" key="1">
    <citation type="submission" date="2018-05" db="EMBL/GenBank/DDBJ databases">
        <title>genome sequencing of Nitrosopumilus sp. NM25.</title>
        <authorList>
            <person name="Mori K."/>
            <person name="Nakagawa T."/>
        </authorList>
    </citation>
    <scope>NUCLEOTIDE SEQUENCE [LARGE SCALE GENOMIC DNA]</scope>
    <source>
        <strain evidence="19 20">NM25</strain>
    </source>
</reference>
<keyword evidence="13" id="KW-0460">Magnesium</keyword>
<evidence type="ECO:0000313" key="20">
    <source>
        <dbReference type="Proteomes" id="UP000245829"/>
    </source>
</evidence>
<evidence type="ECO:0000256" key="9">
    <source>
        <dbReference type="ARBA" id="ARBA00022679"/>
    </source>
</evidence>
<evidence type="ECO:0000256" key="14">
    <source>
        <dbReference type="ARBA" id="ARBA00023102"/>
    </source>
</evidence>
<name>A0A2S2KSY5_9ARCH</name>
<dbReference type="CDD" id="cd13593">
    <property type="entry name" value="PBP2_HisGL3"/>
    <property type="match status" value="1"/>
</dbReference>
<dbReference type="GO" id="GO:0000287">
    <property type="term" value="F:magnesium ion binding"/>
    <property type="evidence" value="ECO:0007669"/>
    <property type="project" value="InterPro"/>
</dbReference>
<dbReference type="InterPro" id="IPR001348">
    <property type="entry name" value="ATP_PRibTrfase_HisG"/>
</dbReference>
<dbReference type="SUPFAM" id="SSF54913">
    <property type="entry name" value="GlnB-like"/>
    <property type="match status" value="1"/>
</dbReference>
<evidence type="ECO:0000256" key="7">
    <source>
        <dbReference type="ARBA" id="ARBA00022605"/>
    </source>
</evidence>
<protein>
    <recommendedName>
        <fullName evidence="5 16">ATP phosphoribosyltransferase</fullName>
        <ecNumber evidence="4 16">2.4.2.17</ecNumber>
    </recommendedName>
</protein>
<dbReference type="GO" id="GO:0005524">
    <property type="term" value="F:ATP binding"/>
    <property type="evidence" value="ECO:0007669"/>
    <property type="project" value="UniProtKB-KW"/>
</dbReference>
<evidence type="ECO:0000256" key="15">
    <source>
        <dbReference type="ARBA" id="ARBA00024861"/>
    </source>
</evidence>
<evidence type="ECO:0000256" key="2">
    <source>
        <dbReference type="ARBA" id="ARBA00004496"/>
    </source>
</evidence>
<comment type="pathway">
    <text evidence="3">Amino-acid biosynthesis; L-histidine biosynthesis; L-histidine from 5-phospho-alpha-D-ribose 1-diphosphate: step 1/9.</text>
</comment>
<accession>A0A2S2KSY5</accession>
<evidence type="ECO:0000256" key="16">
    <source>
        <dbReference type="NCBIfam" id="TIGR00070"/>
    </source>
</evidence>
<evidence type="ECO:0000256" key="11">
    <source>
        <dbReference type="ARBA" id="ARBA00022741"/>
    </source>
</evidence>
<dbReference type="InterPro" id="IPR013820">
    <property type="entry name" value="ATP_PRibTrfase_cat"/>
</dbReference>
<dbReference type="Pfam" id="PF01634">
    <property type="entry name" value="HisG"/>
    <property type="match status" value="1"/>
</dbReference>
<evidence type="ECO:0000256" key="1">
    <source>
        <dbReference type="ARBA" id="ARBA00000915"/>
    </source>
</evidence>
<keyword evidence="8 19" id="KW-0328">Glycosyltransferase</keyword>
<evidence type="ECO:0000256" key="12">
    <source>
        <dbReference type="ARBA" id="ARBA00022840"/>
    </source>
</evidence>
<dbReference type="PANTHER" id="PTHR21403">
    <property type="entry name" value="ATP PHOSPHORIBOSYLTRANSFERASE ATP-PRTASE"/>
    <property type="match status" value="1"/>
</dbReference>
<evidence type="ECO:0000256" key="8">
    <source>
        <dbReference type="ARBA" id="ARBA00022676"/>
    </source>
</evidence>
<keyword evidence="20" id="KW-1185">Reference proteome</keyword>
<keyword evidence="7" id="KW-0028">Amino-acid biosynthesis</keyword>
<feature type="domain" description="ATP phosphoribosyltransferase catalytic" evidence="17">
    <location>
        <begin position="55"/>
        <end position="241"/>
    </location>
</feature>
<keyword evidence="9 19" id="KW-0808">Transferase</keyword>
<dbReference type="Gene3D" id="3.30.70.120">
    <property type="match status" value="1"/>
</dbReference>
<evidence type="ECO:0000256" key="4">
    <source>
        <dbReference type="ARBA" id="ARBA00011946"/>
    </source>
</evidence>
<dbReference type="GO" id="GO:0003879">
    <property type="term" value="F:ATP phosphoribosyltransferase activity"/>
    <property type="evidence" value="ECO:0007669"/>
    <property type="project" value="UniProtKB-UniRule"/>
</dbReference>
<organism evidence="19 20">
    <name type="scientific">Nitrosopumilus zosterae</name>
    <dbReference type="NCBI Taxonomy" id="718286"/>
    <lineage>
        <taxon>Archaea</taxon>
        <taxon>Nitrososphaerota</taxon>
        <taxon>Nitrososphaeria</taxon>
        <taxon>Nitrosopumilales</taxon>
        <taxon>Nitrosopumilaceae</taxon>
        <taxon>Nitrosopumilus</taxon>
    </lineage>
</organism>
<sequence>MKKLKMSEVKFAIPKGSLEEATFKLLERSWTKVNRKSRTYRVYLDDPSIIVKMLRPQEIPTMVAEGLYDVGITGKDWVGETNSDVEAILDLEYGKIRLVIAFPDKYNYKNLDEMIADYGKKKKTLRISSEYLTTASKFLKQSKSYKKYHGSKDPLIVTPWVRLGTNKSVQIHLSFGATEAKPPEDVDAIMDVTETGTTLKQNKLKIVDEILTSTAHLIVNKNSLKDPKKREKIFDIVTLMRGAVHGRKYLHIYLNVEEKNLKKLLAEMPSLKRPTVSPLSEEGWFGINTVIKKEEFHKLIPKLRKIAQGLVVHEPRQILELEEIKRDEEN</sequence>
<comment type="caution">
    <text evidence="19">The sequence shown here is derived from an EMBL/GenBank/DDBJ whole genome shotgun (WGS) entry which is preliminary data.</text>
</comment>
<dbReference type="Proteomes" id="UP000245829">
    <property type="component" value="Unassembled WGS sequence"/>
</dbReference>
<dbReference type="NCBIfam" id="TIGR00070">
    <property type="entry name" value="hisG"/>
    <property type="match status" value="1"/>
</dbReference>
<evidence type="ECO:0000313" key="19">
    <source>
        <dbReference type="EMBL" id="GBH34762.1"/>
    </source>
</evidence>
<evidence type="ECO:0000256" key="13">
    <source>
        <dbReference type="ARBA" id="ARBA00022842"/>
    </source>
</evidence>
<evidence type="ECO:0000256" key="3">
    <source>
        <dbReference type="ARBA" id="ARBA00004667"/>
    </source>
</evidence>
<evidence type="ECO:0000259" key="17">
    <source>
        <dbReference type="Pfam" id="PF01634"/>
    </source>
</evidence>
<comment type="subcellular location">
    <subcellularLocation>
        <location evidence="2">Cytoplasm</location>
    </subcellularLocation>
</comment>
<dbReference type="Gene3D" id="3.40.190.10">
    <property type="entry name" value="Periplasmic binding protein-like II"/>
    <property type="match status" value="2"/>
</dbReference>
<comment type="catalytic activity">
    <reaction evidence="1">
        <text>1-(5-phospho-beta-D-ribosyl)-ATP + diphosphate = 5-phospho-alpha-D-ribose 1-diphosphate + ATP</text>
        <dbReference type="Rhea" id="RHEA:18473"/>
        <dbReference type="ChEBI" id="CHEBI:30616"/>
        <dbReference type="ChEBI" id="CHEBI:33019"/>
        <dbReference type="ChEBI" id="CHEBI:58017"/>
        <dbReference type="ChEBI" id="CHEBI:73183"/>
        <dbReference type="EC" id="2.4.2.17"/>
    </reaction>
</comment>
<dbReference type="InterPro" id="IPR011322">
    <property type="entry name" value="N-reg_PII-like_a/b"/>
</dbReference>
<dbReference type="SUPFAM" id="SSF53850">
    <property type="entry name" value="Periplasmic binding protein-like II"/>
    <property type="match status" value="1"/>
</dbReference>
<feature type="domain" description="Histidine biosynthesis HisG C-terminal" evidence="18">
    <location>
        <begin position="247"/>
        <end position="312"/>
    </location>
</feature>
<dbReference type="Pfam" id="PF08029">
    <property type="entry name" value="HisG_C"/>
    <property type="match status" value="1"/>
</dbReference>
<proteinExistence type="predicted"/>